<comment type="caution">
    <text evidence="2">The sequence shown here is derived from an EMBL/GenBank/DDBJ whole genome shotgun (WGS) entry which is preliminary data.</text>
</comment>
<dbReference type="RefSeq" id="WP_274039497.1">
    <property type="nucleotide sequence ID" value="NZ_JANCPR020000014.1"/>
</dbReference>
<accession>A0ABT6ZY44</accession>
<protein>
    <submittedName>
        <fullName evidence="2">Uncharacterized protein</fullName>
    </submittedName>
</protein>
<feature type="region of interest" description="Disordered" evidence="1">
    <location>
        <begin position="27"/>
        <end position="58"/>
    </location>
</feature>
<evidence type="ECO:0000313" key="3">
    <source>
        <dbReference type="Proteomes" id="UP001214441"/>
    </source>
</evidence>
<proteinExistence type="predicted"/>
<sequence>MARAQRSERAGQVRELRRVEARVRHVPPVSRTLPPPFGRMREPRGARGTEVPVCSVAG</sequence>
<evidence type="ECO:0000313" key="2">
    <source>
        <dbReference type="EMBL" id="MDJ1133556.1"/>
    </source>
</evidence>
<reference evidence="2 3" key="1">
    <citation type="submission" date="2023-05" db="EMBL/GenBank/DDBJ databases">
        <title>Streptantibioticus silvisoli sp. nov., acidotolerant actinomycetes 1 from pine litter.</title>
        <authorList>
            <person name="Swiecimska M."/>
            <person name="Golinska P."/>
            <person name="Sangal V."/>
            <person name="Wachnowicz B."/>
            <person name="Goodfellow M."/>
        </authorList>
    </citation>
    <scope>NUCLEOTIDE SEQUENCE [LARGE SCALE GENOMIC DNA]</scope>
    <source>
        <strain evidence="2 3">DSM 42109</strain>
    </source>
</reference>
<dbReference type="Proteomes" id="UP001214441">
    <property type="component" value="Unassembled WGS sequence"/>
</dbReference>
<organism evidence="2 3">
    <name type="scientific">Streptomyces iconiensis</name>
    <dbReference type="NCBI Taxonomy" id="1384038"/>
    <lineage>
        <taxon>Bacteria</taxon>
        <taxon>Bacillati</taxon>
        <taxon>Actinomycetota</taxon>
        <taxon>Actinomycetes</taxon>
        <taxon>Kitasatosporales</taxon>
        <taxon>Streptomycetaceae</taxon>
        <taxon>Streptomyces</taxon>
    </lineage>
</organism>
<name>A0ABT6ZY44_9ACTN</name>
<keyword evidence="3" id="KW-1185">Reference proteome</keyword>
<dbReference type="EMBL" id="JANCPR020000014">
    <property type="protein sequence ID" value="MDJ1133556.1"/>
    <property type="molecule type" value="Genomic_DNA"/>
</dbReference>
<gene>
    <name evidence="2" type="ORF">NMN56_016600</name>
</gene>
<evidence type="ECO:0000256" key="1">
    <source>
        <dbReference type="SAM" id="MobiDB-lite"/>
    </source>
</evidence>